<name>A0A150P0Y8_SORCE</name>
<dbReference type="InterPro" id="IPR014082">
    <property type="entry name" value="CRISPR-assoc_prot_Cas02710"/>
</dbReference>
<dbReference type="SUPFAM" id="SSF52980">
    <property type="entry name" value="Restriction endonuclease-like"/>
    <property type="match status" value="1"/>
</dbReference>
<dbReference type="Pfam" id="PF09670">
    <property type="entry name" value="Cas_Cas02710"/>
    <property type="match status" value="1"/>
</dbReference>
<dbReference type="Proteomes" id="UP000075604">
    <property type="component" value="Unassembled WGS sequence"/>
</dbReference>
<dbReference type="AlphaFoldDB" id="A0A150P0Y8"/>
<dbReference type="EMBL" id="JELX01004376">
    <property type="protein sequence ID" value="KYF48531.1"/>
    <property type="molecule type" value="Genomic_DNA"/>
</dbReference>
<gene>
    <name evidence="1" type="ORF">BE04_37725</name>
</gene>
<proteinExistence type="predicted"/>
<reference evidence="1 2" key="1">
    <citation type="submission" date="2014-02" db="EMBL/GenBank/DDBJ databases">
        <title>The small core and large imbalanced accessory genome model reveals a collaborative survival strategy of Sorangium cellulosum strains in nature.</title>
        <authorList>
            <person name="Han K."/>
            <person name="Peng R."/>
            <person name="Blom J."/>
            <person name="Li Y.-Z."/>
        </authorList>
    </citation>
    <scope>NUCLEOTIDE SEQUENCE [LARGE SCALE GENOMIC DNA]</scope>
    <source>
        <strain evidence="1 2">So0157-18</strain>
    </source>
</reference>
<comment type="caution">
    <text evidence="1">The sequence shown here is derived from an EMBL/GenBank/DDBJ whole genome shotgun (WGS) entry which is preliminary data.</text>
</comment>
<dbReference type="InterPro" id="IPR011335">
    <property type="entry name" value="Restrct_endonuc-II-like"/>
</dbReference>
<protein>
    <recommendedName>
        <fullName evidence="3">CRISPR-associated protein</fullName>
    </recommendedName>
</protein>
<sequence>MIVETPELAERRSRYLAILDGHEAYDGKGDFAAQARTYWLAELAEFLSERLRERLRAAGKLPEDVGLLVSNAGFTPETTILMARALRPRRVVVILSGEAYDSVDVIGDYLHQRGLRLRDFLHERCNPTDLSLFEAVRRAVEGHRQDEKGGEVLIDVTGGKKIMSAAAAMAAWEMDLRIVYTDCTFDPTRRIAIPGTEEVVLLDNPSLRFGGEEVRRADQDFNSGAYEAARTSYGHLADRLSAPARARFLRDLAALYDAWRNLDLDQLKRLLPTMRARLDEPDPLARALRPSIEAHLDFIVRLIDEEAVARAMTLLLLGDANADAARNDFAALFFYRTIEASLAGRLGQRYPGFRVDSPDYSKIDADVTGLEQRILVAAREVLSADVKGLAPKLGLMDCAILLFAVGDELLPRAGMRDVKAVKDLQGLANVRNQSILAHGYKSVATKNVEGLRRKARALLKAHWELSMQPEPFDEAEKKLRFARIP</sequence>
<dbReference type="Gene3D" id="3.40.50.10770">
    <property type="entry name" value="Hypothetical protein VC1899 like domain (Restriction endonuclease-like)"/>
    <property type="match status" value="1"/>
</dbReference>
<dbReference type="NCBIfam" id="TIGR02710">
    <property type="entry name" value="TIGR02710 family CRISPR-associated CARF protein"/>
    <property type="match status" value="1"/>
</dbReference>
<organism evidence="1 2">
    <name type="scientific">Sorangium cellulosum</name>
    <name type="common">Polyangium cellulosum</name>
    <dbReference type="NCBI Taxonomy" id="56"/>
    <lineage>
        <taxon>Bacteria</taxon>
        <taxon>Pseudomonadati</taxon>
        <taxon>Myxococcota</taxon>
        <taxon>Polyangia</taxon>
        <taxon>Polyangiales</taxon>
        <taxon>Polyangiaceae</taxon>
        <taxon>Sorangium</taxon>
    </lineage>
</organism>
<accession>A0A150P0Y8</accession>
<evidence type="ECO:0008006" key="3">
    <source>
        <dbReference type="Google" id="ProtNLM"/>
    </source>
</evidence>
<evidence type="ECO:0000313" key="1">
    <source>
        <dbReference type="EMBL" id="KYF48531.1"/>
    </source>
</evidence>
<evidence type="ECO:0000313" key="2">
    <source>
        <dbReference type="Proteomes" id="UP000075604"/>
    </source>
</evidence>